<dbReference type="AlphaFoldDB" id="A0A9P6R3Z8"/>
<comment type="caution">
    <text evidence="1">The sequence shown here is derived from an EMBL/GenBank/DDBJ whole genome shotgun (WGS) entry which is preliminary data.</text>
</comment>
<reference evidence="1" key="1">
    <citation type="journal article" date="2020" name="Fungal Divers.">
        <title>Resolving the Mortierellaceae phylogeny through synthesis of multi-gene phylogenetics and phylogenomics.</title>
        <authorList>
            <person name="Vandepol N."/>
            <person name="Liber J."/>
            <person name="Desiro A."/>
            <person name="Na H."/>
            <person name="Kennedy M."/>
            <person name="Barry K."/>
            <person name="Grigoriev I.V."/>
            <person name="Miller A.N."/>
            <person name="O'Donnell K."/>
            <person name="Stajich J.E."/>
            <person name="Bonito G."/>
        </authorList>
    </citation>
    <scope>NUCLEOTIDE SEQUENCE</scope>
    <source>
        <strain evidence="1">REB-010B</strain>
    </source>
</reference>
<keyword evidence="2" id="KW-1185">Reference proteome</keyword>
<dbReference type="OrthoDB" id="5588333at2759"/>
<organism evidence="1 2">
    <name type="scientific">Dissophora globulifera</name>
    <dbReference type="NCBI Taxonomy" id="979702"/>
    <lineage>
        <taxon>Eukaryota</taxon>
        <taxon>Fungi</taxon>
        <taxon>Fungi incertae sedis</taxon>
        <taxon>Mucoromycota</taxon>
        <taxon>Mortierellomycotina</taxon>
        <taxon>Mortierellomycetes</taxon>
        <taxon>Mortierellales</taxon>
        <taxon>Mortierellaceae</taxon>
        <taxon>Dissophora</taxon>
    </lineage>
</organism>
<protein>
    <submittedName>
        <fullName evidence="1">Uncharacterized protein</fullName>
    </submittedName>
</protein>
<accession>A0A9P6R3Z8</accession>
<evidence type="ECO:0000313" key="1">
    <source>
        <dbReference type="EMBL" id="KAG0310820.1"/>
    </source>
</evidence>
<gene>
    <name evidence="1" type="ORF">BGZ99_000127</name>
</gene>
<evidence type="ECO:0000313" key="2">
    <source>
        <dbReference type="Proteomes" id="UP000738325"/>
    </source>
</evidence>
<dbReference type="Proteomes" id="UP000738325">
    <property type="component" value="Unassembled WGS sequence"/>
</dbReference>
<sequence>MDKQLSIDQLTSKLCWLFAVVGMFRGDEIDCIDLSHEQFSINPQVAILPIALPKEKRRMGRICKFATIHAHANPSLCPVATLKEYLDRLPMGDDLVPHRKDPAVLVRPLIRDKCDLRKVVGPDTTNRHIGTITDLLERPRSAPRPRARAIGASAASKNGTPVNEIVVQASWSSSVMVDSF</sequence>
<dbReference type="EMBL" id="JAAAIP010001001">
    <property type="protein sequence ID" value="KAG0310820.1"/>
    <property type="molecule type" value="Genomic_DNA"/>
</dbReference>
<proteinExistence type="predicted"/>
<name>A0A9P6R3Z8_9FUNG</name>